<dbReference type="PROSITE" id="PS50943">
    <property type="entry name" value="HTH_CROC1"/>
    <property type="match status" value="1"/>
</dbReference>
<sequence length="408" mass="44063">MPQTSNAPAPGTPFAGRLRFYRERSGKSRAVLGGLVGRSAEWVKGLEAGRLGQPGLPMLIRLADVLDVPDLAALTGEQRLSKATYTKHAHESLGAVRSALTSYTLPGDGAEPPSPTALAVRVAQAWHLWHGARLQRTALATLLPGLITDARAAVRLLDGAERRSALTQLAQIYHLTQLYLAFQPVPELVYLASDRAMSAAQDADDPHAIAAAAWYLNHVHRDAGEAVEARVQLAHDTAAMLRPETSREDLALHGLMHLAIALSHARLGKSGDAWRHHDEAARAAQGLGGHVHPWLMFGTGMVEHYTVTLHADTFQAARAIQAAGRIDPESVPSATRQSRYMAEVARAHHLRKDEVATVHLLKRAREASPDTLAYSLFARSAVSEMLTTGGPMVRDEVQDLALSLQLIA</sequence>
<dbReference type="RefSeq" id="WP_116022957.1">
    <property type="nucleotide sequence ID" value="NZ_QTTT01000001.1"/>
</dbReference>
<reference evidence="2 3" key="1">
    <citation type="submission" date="2018-08" db="EMBL/GenBank/DDBJ databases">
        <title>Sequencing the genomes of 1000 actinobacteria strains.</title>
        <authorList>
            <person name="Klenk H.-P."/>
        </authorList>
    </citation>
    <scope>NUCLEOTIDE SEQUENCE [LARGE SCALE GENOMIC DNA]</scope>
    <source>
        <strain evidence="2 3">DSM 43927</strain>
    </source>
</reference>
<dbReference type="InterPro" id="IPR010982">
    <property type="entry name" value="Lambda_DNA-bd_dom_sf"/>
</dbReference>
<proteinExistence type="predicted"/>
<dbReference type="EMBL" id="QTTT01000001">
    <property type="protein sequence ID" value="REE97464.1"/>
    <property type="molecule type" value="Genomic_DNA"/>
</dbReference>
<dbReference type="InterPro" id="IPR001387">
    <property type="entry name" value="Cro/C1-type_HTH"/>
</dbReference>
<comment type="caution">
    <text evidence="2">The sequence shown here is derived from an EMBL/GenBank/DDBJ whole genome shotgun (WGS) entry which is preliminary data.</text>
</comment>
<organism evidence="2 3">
    <name type="scientific">Thermomonospora umbrina</name>
    <dbReference type="NCBI Taxonomy" id="111806"/>
    <lineage>
        <taxon>Bacteria</taxon>
        <taxon>Bacillati</taxon>
        <taxon>Actinomycetota</taxon>
        <taxon>Actinomycetes</taxon>
        <taxon>Streptosporangiales</taxon>
        <taxon>Thermomonosporaceae</taxon>
        <taxon>Thermomonospora</taxon>
    </lineage>
</organism>
<dbReference type="Gene3D" id="1.10.260.40">
    <property type="entry name" value="lambda repressor-like DNA-binding domains"/>
    <property type="match status" value="1"/>
</dbReference>
<dbReference type="Pfam" id="PF13560">
    <property type="entry name" value="HTH_31"/>
    <property type="match status" value="1"/>
</dbReference>
<keyword evidence="3" id="KW-1185">Reference proteome</keyword>
<gene>
    <name evidence="2" type="ORF">DFJ69_2936</name>
</gene>
<dbReference type="SMART" id="SM00530">
    <property type="entry name" value="HTH_XRE"/>
    <property type="match status" value="1"/>
</dbReference>
<feature type="domain" description="HTH cro/C1-type" evidence="1">
    <location>
        <begin position="18"/>
        <end position="74"/>
    </location>
</feature>
<dbReference type="SUPFAM" id="SSF47413">
    <property type="entry name" value="lambda repressor-like DNA-binding domains"/>
    <property type="match status" value="1"/>
</dbReference>
<evidence type="ECO:0000313" key="2">
    <source>
        <dbReference type="EMBL" id="REE97464.1"/>
    </source>
</evidence>
<dbReference type="CDD" id="cd00093">
    <property type="entry name" value="HTH_XRE"/>
    <property type="match status" value="1"/>
</dbReference>
<dbReference type="GO" id="GO:0003677">
    <property type="term" value="F:DNA binding"/>
    <property type="evidence" value="ECO:0007669"/>
    <property type="project" value="InterPro"/>
</dbReference>
<dbReference type="Proteomes" id="UP000256661">
    <property type="component" value="Unassembled WGS sequence"/>
</dbReference>
<dbReference type="OrthoDB" id="3504495at2"/>
<dbReference type="AlphaFoldDB" id="A0A3D9SY26"/>
<accession>A0A3D9SY26</accession>
<evidence type="ECO:0000259" key="1">
    <source>
        <dbReference type="PROSITE" id="PS50943"/>
    </source>
</evidence>
<name>A0A3D9SY26_9ACTN</name>
<evidence type="ECO:0000313" key="3">
    <source>
        <dbReference type="Proteomes" id="UP000256661"/>
    </source>
</evidence>
<protein>
    <submittedName>
        <fullName evidence="2">Helix-turn-helix protein</fullName>
    </submittedName>
</protein>